<accession>A0A699WM30</accession>
<evidence type="ECO:0000313" key="1">
    <source>
        <dbReference type="EMBL" id="GFD48477.1"/>
    </source>
</evidence>
<comment type="caution">
    <text evidence="1">The sequence shown here is derived from an EMBL/GenBank/DDBJ whole genome shotgun (WGS) entry which is preliminary data.</text>
</comment>
<reference evidence="1" key="1">
    <citation type="journal article" date="2019" name="Sci. Rep.">
        <title>Draft genome of Tanacetum cinerariifolium, the natural source of mosquito coil.</title>
        <authorList>
            <person name="Yamashiro T."/>
            <person name="Shiraishi A."/>
            <person name="Satake H."/>
            <person name="Nakayama K."/>
        </authorList>
    </citation>
    <scope>NUCLEOTIDE SEQUENCE</scope>
</reference>
<dbReference type="EMBL" id="BKCJ011722989">
    <property type="protein sequence ID" value="GFD48477.1"/>
    <property type="molecule type" value="Genomic_DNA"/>
</dbReference>
<name>A0A699WM30_TANCI</name>
<organism evidence="1">
    <name type="scientific">Tanacetum cinerariifolium</name>
    <name type="common">Dalmatian daisy</name>
    <name type="synonym">Chrysanthemum cinerariifolium</name>
    <dbReference type="NCBI Taxonomy" id="118510"/>
    <lineage>
        <taxon>Eukaryota</taxon>
        <taxon>Viridiplantae</taxon>
        <taxon>Streptophyta</taxon>
        <taxon>Embryophyta</taxon>
        <taxon>Tracheophyta</taxon>
        <taxon>Spermatophyta</taxon>
        <taxon>Magnoliopsida</taxon>
        <taxon>eudicotyledons</taxon>
        <taxon>Gunneridae</taxon>
        <taxon>Pentapetalae</taxon>
        <taxon>asterids</taxon>
        <taxon>campanulids</taxon>
        <taxon>Asterales</taxon>
        <taxon>Asteraceae</taxon>
        <taxon>Asteroideae</taxon>
        <taxon>Anthemideae</taxon>
        <taxon>Anthemidinae</taxon>
        <taxon>Tanacetum</taxon>
    </lineage>
</organism>
<sequence length="52" mass="5485">KKNAAGSSRGGAFSFVDLVADKFYNMKKIGKEGQGTTVLCRVEESGVEYPGG</sequence>
<dbReference type="AlphaFoldDB" id="A0A699WM30"/>
<feature type="non-terminal residue" evidence="1">
    <location>
        <position position="1"/>
    </location>
</feature>
<gene>
    <name evidence="1" type="ORF">Tci_920446</name>
</gene>
<protein>
    <submittedName>
        <fullName evidence="1">Uncharacterized protein</fullName>
    </submittedName>
</protein>
<proteinExistence type="predicted"/>